<organism evidence="1 2">
    <name type="scientific">Methanolapillus millepedarum</name>
    <dbReference type="NCBI Taxonomy" id="3028296"/>
    <lineage>
        <taxon>Archaea</taxon>
        <taxon>Methanobacteriati</taxon>
        <taxon>Methanobacteriota</taxon>
        <taxon>Stenosarchaea group</taxon>
        <taxon>Methanomicrobia</taxon>
        <taxon>Methanosarcinales</taxon>
        <taxon>Methanosarcinaceae</taxon>
        <taxon>Methanolapillus</taxon>
    </lineage>
</organism>
<protein>
    <submittedName>
        <fullName evidence="1">Uncharacterized protein</fullName>
    </submittedName>
</protein>
<sequence>MGVMDKIFGRNKKKPVQRLDWSLEDESRRQKDYIASSEYVIPSDKIMSGMIREMESGHIFFSTNIFFRVDYIGKENEWYKKRDYTFETLTLRKKTEEEHQKKSIFHHADDAEKPNPPVYILEGDGIFIKENNSGLICETEETNCHVYAEITYENRLIHIKDCKGFEQTDDWYAFMLLFKMIEYYYKPSGDSITIKKENENISENKTGETPIPNQSYF</sequence>
<reference evidence="1 2" key="1">
    <citation type="submission" date="2023-07" db="EMBL/GenBank/DDBJ databases">
        <title>Closed genoem sequence of Methanosarcinaceae archaeon Ac7.</title>
        <authorList>
            <person name="Poehlein A."/>
            <person name="Protasov E."/>
            <person name="Platt K."/>
            <person name="Reeh H."/>
            <person name="Daniel R."/>
            <person name="Brune A."/>
        </authorList>
    </citation>
    <scope>NUCLEOTIDE SEQUENCE [LARGE SCALE GENOMIC DNA]</scope>
    <source>
        <strain evidence="1 2">Ac7</strain>
    </source>
</reference>
<keyword evidence="2" id="KW-1185">Reference proteome</keyword>
<dbReference type="EMBL" id="CP131060">
    <property type="protein sequence ID" value="WNY25014.1"/>
    <property type="molecule type" value="Genomic_DNA"/>
</dbReference>
<dbReference type="Proteomes" id="UP001303587">
    <property type="component" value="Chromosome"/>
</dbReference>
<accession>A0AA96V208</accession>
<dbReference type="AlphaFoldDB" id="A0AA96V208"/>
<name>A0AA96V208_9EURY</name>
<proteinExistence type="predicted"/>
<gene>
    <name evidence="1" type="ORF">MsAc7_05500</name>
</gene>
<evidence type="ECO:0000313" key="2">
    <source>
        <dbReference type="Proteomes" id="UP001303587"/>
    </source>
</evidence>
<evidence type="ECO:0000313" key="1">
    <source>
        <dbReference type="EMBL" id="WNY25014.1"/>
    </source>
</evidence>